<keyword evidence="2 6" id="KW-0699">rRNA-binding</keyword>
<comment type="similarity">
    <text evidence="6">Belongs to the SmrB family.</text>
</comment>
<dbReference type="SUPFAM" id="SSF160443">
    <property type="entry name" value="SMR domain-like"/>
    <property type="match status" value="1"/>
</dbReference>
<keyword evidence="9" id="KW-1185">Reference proteome</keyword>
<dbReference type="GO" id="GO:0072344">
    <property type="term" value="P:rescue of stalled ribosome"/>
    <property type="evidence" value="ECO:0007669"/>
    <property type="project" value="UniProtKB-UniRule"/>
</dbReference>
<organism evidence="8 9">
    <name type="scientific">Psychrosphaera saromensis</name>
    <dbReference type="NCBI Taxonomy" id="716813"/>
    <lineage>
        <taxon>Bacteria</taxon>
        <taxon>Pseudomonadati</taxon>
        <taxon>Pseudomonadota</taxon>
        <taxon>Gammaproteobacteria</taxon>
        <taxon>Alteromonadales</taxon>
        <taxon>Pseudoalteromonadaceae</taxon>
        <taxon>Psychrosphaera</taxon>
    </lineage>
</organism>
<accession>A0A2S7UYH3</accession>
<gene>
    <name evidence="6" type="primary">smrB</name>
    <name evidence="8" type="ORF">BTO11_14770</name>
</gene>
<dbReference type="NCBIfam" id="NF003432">
    <property type="entry name" value="PRK04946.1"/>
    <property type="match status" value="1"/>
</dbReference>
<dbReference type="InterPro" id="IPR036063">
    <property type="entry name" value="Smr_dom_sf"/>
</dbReference>
<comment type="function">
    <text evidence="6">Acts as a ribosome collision sensor. Detects stalled/collided disomes (pairs of ribosomes where the leading ribosome is stalled and a second ribosome has collided with it) and endonucleolytically cleaves mRNA at the 5' boundary of the stalled ribosome. Stalled/collided disomes form a new interface (primarily via the 30S subunits) that binds SmrB. Cleaved mRNA becomes available for tmRNA ligation, leading to ribosomal subunit dissociation and rescue of stalled ribosomes.</text>
</comment>
<evidence type="ECO:0000259" key="7">
    <source>
        <dbReference type="PROSITE" id="PS50828"/>
    </source>
</evidence>
<evidence type="ECO:0000256" key="2">
    <source>
        <dbReference type="ARBA" id="ARBA00022730"/>
    </source>
</evidence>
<evidence type="ECO:0000256" key="3">
    <source>
        <dbReference type="ARBA" id="ARBA00022759"/>
    </source>
</evidence>
<dbReference type="GO" id="GO:0004521">
    <property type="term" value="F:RNA endonuclease activity"/>
    <property type="evidence" value="ECO:0007669"/>
    <property type="project" value="UniProtKB-UniRule"/>
</dbReference>
<dbReference type="GO" id="GO:0019843">
    <property type="term" value="F:rRNA binding"/>
    <property type="evidence" value="ECO:0007669"/>
    <property type="project" value="UniProtKB-UniRule"/>
</dbReference>
<dbReference type="HAMAP" id="MF_01042">
    <property type="entry name" value="SmrB"/>
    <property type="match status" value="1"/>
</dbReference>
<dbReference type="InterPro" id="IPR022990">
    <property type="entry name" value="SmrB-like"/>
</dbReference>
<comment type="caution">
    <text evidence="8">The sequence shown here is derived from an EMBL/GenBank/DDBJ whole genome shotgun (WGS) entry which is preliminary data.</text>
</comment>
<sequence length="196" mass="22481">MSKFEDEHHHQLDEDYFTNAMQGIKPLKQDKIHFGKDNSKQNKVLQVNKYEDDRTSDNKPNLKNPAVFHFSDQYEPLISSNKTLSYIEDGFPAYYTKLLRRGDVRPEMILDLHGYTKEQAKFDLAAMIKECKIKHICCACVVHGVGGGILKAKLPHYLVQHPDVIALHQAPLEWGGQGAIVFMINIGEELEYILNR</sequence>
<proteinExistence type="inferred from homology"/>
<feature type="domain" description="Smr" evidence="7">
    <location>
        <begin position="110"/>
        <end position="185"/>
    </location>
</feature>
<dbReference type="PROSITE" id="PS50828">
    <property type="entry name" value="SMR"/>
    <property type="match status" value="1"/>
</dbReference>
<dbReference type="OrthoDB" id="5795446at2"/>
<protein>
    <recommendedName>
        <fullName evidence="6">Ribosome rescue factor SmrB</fullName>
        <ecNumber evidence="6">3.1.-.-</ecNumber>
    </recommendedName>
</protein>
<evidence type="ECO:0000313" key="8">
    <source>
        <dbReference type="EMBL" id="PQJ54788.1"/>
    </source>
</evidence>
<dbReference type="SMART" id="SM00463">
    <property type="entry name" value="SMR"/>
    <property type="match status" value="1"/>
</dbReference>
<dbReference type="Pfam" id="PF01713">
    <property type="entry name" value="Smr"/>
    <property type="match status" value="1"/>
</dbReference>
<evidence type="ECO:0000313" key="9">
    <source>
        <dbReference type="Proteomes" id="UP000239007"/>
    </source>
</evidence>
<dbReference type="AlphaFoldDB" id="A0A2S7UYH3"/>
<dbReference type="Proteomes" id="UP000239007">
    <property type="component" value="Unassembled WGS sequence"/>
</dbReference>
<evidence type="ECO:0000256" key="6">
    <source>
        <dbReference type="HAMAP-Rule" id="MF_01042"/>
    </source>
</evidence>
<name>A0A2S7UYH3_9GAMM</name>
<dbReference type="EC" id="3.1.-.-" evidence="6"/>
<dbReference type="Gene3D" id="3.30.1370.110">
    <property type="match status" value="1"/>
</dbReference>
<keyword evidence="3 6" id="KW-0255">Endonuclease</keyword>
<evidence type="ECO:0000256" key="4">
    <source>
        <dbReference type="ARBA" id="ARBA00022801"/>
    </source>
</evidence>
<keyword evidence="5 6" id="KW-0694">RNA-binding</keyword>
<dbReference type="GO" id="GO:0016787">
    <property type="term" value="F:hydrolase activity"/>
    <property type="evidence" value="ECO:0007669"/>
    <property type="project" value="UniProtKB-KW"/>
</dbReference>
<dbReference type="InterPro" id="IPR002625">
    <property type="entry name" value="Smr_dom"/>
</dbReference>
<dbReference type="EMBL" id="MSCH01000003">
    <property type="protein sequence ID" value="PQJ54788.1"/>
    <property type="molecule type" value="Genomic_DNA"/>
</dbReference>
<dbReference type="PANTHER" id="PTHR35562:SF1">
    <property type="entry name" value="UPF0115 PROTEIN YFCN"/>
    <property type="match status" value="1"/>
</dbReference>
<evidence type="ECO:0000256" key="5">
    <source>
        <dbReference type="ARBA" id="ARBA00022884"/>
    </source>
</evidence>
<dbReference type="RefSeq" id="WP_105053312.1">
    <property type="nucleotide sequence ID" value="NZ_BMYG01000001.1"/>
</dbReference>
<keyword evidence="4 6" id="KW-0378">Hydrolase</keyword>
<comment type="subunit">
    <text evidence="6">Associates with collided ribosomes, but not with correctly translating polysomes.</text>
</comment>
<evidence type="ECO:0000256" key="1">
    <source>
        <dbReference type="ARBA" id="ARBA00022722"/>
    </source>
</evidence>
<keyword evidence="1 6" id="KW-0540">Nuclease</keyword>
<reference evidence="8 9" key="1">
    <citation type="submission" date="2016-12" db="EMBL/GenBank/DDBJ databases">
        <title>Diversity of luminous bacteria.</title>
        <authorList>
            <person name="Yoshizawa S."/>
            <person name="Kogure K."/>
        </authorList>
    </citation>
    <scope>NUCLEOTIDE SEQUENCE [LARGE SCALE GENOMIC DNA]</scope>
    <source>
        <strain evidence="8 9">SA4-48</strain>
    </source>
</reference>
<dbReference type="PANTHER" id="PTHR35562">
    <property type="entry name" value="DNA ENDONUCLEASE SMRA-RELATED"/>
    <property type="match status" value="1"/>
</dbReference>